<dbReference type="PROSITE" id="PS51186">
    <property type="entry name" value="GNAT"/>
    <property type="match status" value="1"/>
</dbReference>
<dbReference type="AlphaFoldDB" id="A0A1B2F2Y3"/>
<dbReference type="CDD" id="cd04301">
    <property type="entry name" value="NAT_SF"/>
    <property type="match status" value="1"/>
</dbReference>
<name>A0A1B2F2Y3_PSEPU</name>
<dbReference type="Pfam" id="PF00583">
    <property type="entry name" value="Acetyltransf_1"/>
    <property type="match status" value="1"/>
</dbReference>
<keyword evidence="2" id="KW-0808">Transferase</keyword>
<sequence>MNKQPAKQPDVEEHWVEHLADDSVVLIRPLRDEDLERDRRFLSTITYESRRFRFIAGLSSGLPNLDSRLMPVDYHQRMAYVALAHVDGELRQVGVSRYAGIAGSHNCECAVAVSEQWQRKGLGRLLLKHLVDAARRNGYRCMVSRDLANNYAMHRLTKALGFTSRYLGGDVSEILHELDLSA</sequence>
<protein>
    <submittedName>
        <fullName evidence="2">Acetyltransferase (GNAT) family protein</fullName>
    </submittedName>
</protein>
<dbReference type="RefSeq" id="WP_070091557.1">
    <property type="nucleotide sequence ID" value="NZ_CP016634.1"/>
</dbReference>
<organism evidence="2">
    <name type="scientific">Pseudomonas putida</name>
    <name type="common">Arthrobacter siderocapsulatus</name>
    <dbReference type="NCBI Taxonomy" id="303"/>
    <lineage>
        <taxon>Bacteria</taxon>
        <taxon>Pseudomonadati</taxon>
        <taxon>Pseudomonadota</taxon>
        <taxon>Gammaproteobacteria</taxon>
        <taxon>Pseudomonadales</taxon>
        <taxon>Pseudomonadaceae</taxon>
        <taxon>Pseudomonas</taxon>
    </lineage>
</organism>
<dbReference type="GO" id="GO:0016747">
    <property type="term" value="F:acyltransferase activity, transferring groups other than amino-acyl groups"/>
    <property type="evidence" value="ECO:0007669"/>
    <property type="project" value="InterPro"/>
</dbReference>
<dbReference type="Gene3D" id="3.40.630.30">
    <property type="match status" value="1"/>
</dbReference>
<accession>A0A1B2F2Y3</accession>
<dbReference type="InterPro" id="IPR000182">
    <property type="entry name" value="GNAT_dom"/>
</dbReference>
<dbReference type="EMBL" id="CP016634">
    <property type="protein sequence ID" value="ANY86566.1"/>
    <property type="molecule type" value="Genomic_DNA"/>
</dbReference>
<evidence type="ECO:0000313" key="2">
    <source>
        <dbReference type="EMBL" id="ANY86566.1"/>
    </source>
</evidence>
<gene>
    <name evidence="2" type="ORF">IEC33019_0992</name>
</gene>
<evidence type="ECO:0000259" key="1">
    <source>
        <dbReference type="PROSITE" id="PS51186"/>
    </source>
</evidence>
<reference evidence="2" key="1">
    <citation type="submission" date="2016-07" db="EMBL/GenBank/DDBJ databases">
        <title>New class B carbapenemase carried by novel plasmid in Pseudomonas putida enviromental strain in eastern Amazonia.</title>
        <authorList>
            <person name="Souza C.O."/>
            <person name="Lima K.V."/>
            <person name="Brasiliense D.M."/>
            <person name="Perez-Chaparro P.J."/>
            <person name="Mamizuka E.M."/>
            <person name="Lima M.O."/>
            <person name="Lima L.N."/>
            <person name="McCulloch J.A."/>
        </authorList>
    </citation>
    <scope>NUCLEOTIDE SEQUENCE [LARGE SCALE GENOMIC DNA]</scope>
    <source>
        <strain evidence="2">IEC33019</strain>
    </source>
</reference>
<dbReference type="SUPFAM" id="SSF55729">
    <property type="entry name" value="Acyl-CoA N-acyltransferases (Nat)"/>
    <property type="match status" value="1"/>
</dbReference>
<proteinExistence type="predicted"/>
<feature type="domain" description="N-acetyltransferase" evidence="1">
    <location>
        <begin position="25"/>
        <end position="181"/>
    </location>
</feature>
<dbReference type="InterPro" id="IPR016181">
    <property type="entry name" value="Acyl_CoA_acyltransferase"/>
</dbReference>